<evidence type="ECO:0000256" key="1">
    <source>
        <dbReference type="ARBA" id="ARBA00001936"/>
    </source>
</evidence>
<dbReference type="Gene3D" id="3.90.550.10">
    <property type="entry name" value="Spore Coat Polysaccharide Biosynthesis Protein SpsA, Chain A"/>
    <property type="match status" value="1"/>
</dbReference>
<accession>A0AAE1BKE5</accession>
<keyword evidence="17" id="KW-1185">Reference proteome</keyword>
<evidence type="ECO:0000256" key="7">
    <source>
        <dbReference type="ARBA" id="ARBA00022692"/>
    </source>
</evidence>
<comment type="pathway">
    <text evidence="3">Protein modification; protein glycosylation.</text>
</comment>
<keyword evidence="6" id="KW-0808">Transferase</keyword>
<feature type="region of interest" description="Disordered" evidence="14">
    <location>
        <begin position="152"/>
        <end position="223"/>
    </location>
</feature>
<evidence type="ECO:0000256" key="9">
    <source>
        <dbReference type="ARBA" id="ARBA00022968"/>
    </source>
</evidence>
<comment type="cofactor">
    <cofactor evidence="1">
        <name>Mn(2+)</name>
        <dbReference type="ChEBI" id="CHEBI:29035"/>
    </cofactor>
</comment>
<dbReference type="InterPro" id="IPR004139">
    <property type="entry name" value="Glyco_trans_13"/>
</dbReference>
<organism evidence="16 17">
    <name type="scientific">Petrolisthes cinctipes</name>
    <name type="common">Flat porcelain crab</name>
    <dbReference type="NCBI Taxonomy" id="88211"/>
    <lineage>
        <taxon>Eukaryota</taxon>
        <taxon>Metazoa</taxon>
        <taxon>Ecdysozoa</taxon>
        <taxon>Arthropoda</taxon>
        <taxon>Crustacea</taxon>
        <taxon>Multicrustacea</taxon>
        <taxon>Malacostraca</taxon>
        <taxon>Eumalacostraca</taxon>
        <taxon>Eucarida</taxon>
        <taxon>Decapoda</taxon>
        <taxon>Pleocyemata</taxon>
        <taxon>Anomura</taxon>
        <taxon>Galatheoidea</taxon>
        <taxon>Porcellanidae</taxon>
        <taxon>Petrolisthes</taxon>
    </lineage>
</organism>
<dbReference type="InterPro" id="IPR029044">
    <property type="entry name" value="Nucleotide-diphossugar_trans"/>
</dbReference>
<dbReference type="Pfam" id="PF15711">
    <property type="entry name" value="ILEI"/>
    <property type="match status" value="1"/>
</dbReference>
<dbReference type="EMBL" id="JAWQEG010007748">
    <property type="protein sequence ID" value="KAK3851762.1"/>
    <property type="molecule type" value="Genomic_DNA"/>
</dbReference>
<evidence type="ECO:0000256" key="10">
    <source>
        <dbReference type="ARBA" id="ARBA00022989"/>
    </source>
</evidence>
<keyword evidence="10" id="KW-1133">Transmembrane helix</keyword>
<evidence type="ECO:0000313" key="16">
    <source>
        <dbReference type="EMBL" id="KAK3851762.1"/>
    </source>
</evidence>
<keyword evidence="8" id="KW-0479">Metal-binding</keyword>
<dbReference type="SUPFAM" id="SSF53448">
    <property type="entry name" value="Nucleotide-diphospho-sugar transferases"/>
    <property type="match status" value="1"/>
</dbReference>
<dbReference type="Proteomes" id="UP001286313">
    <property type="component" value="Unassembled WGS sequence"/>
</dbReference>
<dbReference type="PANTHER" id="PTHR46396">
    <property type="entry name" value="PROTEIN O-LINKED-MANNOSE BETA-1,2-N-ACETYLGLUCOSAMINYLTRANSFERASE 1"/>
    <property type="match status" value="1"/>
</dbReference>
<sequence length="821" mass="91711">MVASLISINTSTNIIVITNSPANTSHHYQHLSHQHFNTNNTSHHYHHLTHQHSCQHLPPLPPSQSPTLLPTPPTTTTISLTNTSKQIISPTTTTISLTNTPANTFHHYHHLTHQHQNKRHLPPLLLYHLNHQHFKTNNNAADGQTTCAGRHPSERCVSGSSGIVVRPSPKSLPPDGTPCTQLDNPTTRGTPKLASRKLLSVNPEATNSHTKKSRSSKHFSDEENISDVATAGGPSPKQSHYLALDMTVSSGGVTLKVDERQEYQLVNKTTKWGTGMARLHAGLHLVVLHQYTGRLMAADSFTTWQMTSDTAFLSALHNIQDGRLILILGAPDFTTFLGKEAMEELEWFGSNYISNVAYKDVWCLVLYKGGGVVAEAVTTYFVEVEVEPRSFDLDSSPLTLQLAVLPTQEPQCSWYSLPHLTQRATFCRSYEGYGNFCRCDQLPWSPRPLRHSPQKDEVIPVAIVTGGRLPQVLRQVDQIRGSPGGDTTPIMIFVDGASPEADALGNLLQVTVTHHFSQIPIGTTRRINAHFKFVLSHVFMLQPKAKTVIILEDDLDLAPDIIQYFSQTNKLLTSDPGLLCVNAFNNNAFPHTSYNPSCLYRVHGVPACGWMVTRLVAQEMVNNWVPDDWSLDWDLWVRKQVLGQRSIIVPEVPRTKHIGQGGVHVTGLEQALLHDHRPLNTLPHVTLEIHSAEAERYLDTHRRAILSGRVVPVTKHLCLTLPLLTTKCLGLNDHVRNENLGMMYTTSFYGNQLYIICCPTSPFCFTKDPDAWYRVKSKDVTYANLHPFKKPPYTLHLAMRIPPTSLHDQLALTNIAEFEYD</sequence>
<comment type="caution">
    <text evidence="16">The sequence shown here is derived from an EMBL/GenBank/DDBJ whole genome shotgun (WGS) entry which is preliminary data.</text>
</comment>
<keyword evidence="9" id="KW-0735">Signal-anchor</keyword>
<dbReference type="GO" id="GO:0016266">
    <property type="term" value="P:protein O-linked glycosylation via N-acetyl-galactosamine"/>
    <property type="evidence" value="ECO:0007669"/>
    <property type="project" value="TreeGrafter"/>
</dbReference>
<dbReference type="InterPro" id="IPR039477">
    <property type="entry name" value="ILEI/PANDER_dom"/>
</dbReference>
<evidence type="ECO:0000259" key="15">
    <source>
        <dbReference type="Pfam" id="PF15711"/>
    </source>
</evidence>
<keyword evidence="5" id="KW-0328">Glycosyltransferase</keyword>
<dbReference type="GO" id="GO:0046872">
    <property type="term" value="F:metal ion binding"/>
    <property type="evidence" value="ECO:0007669"/>
    <property type="project" value="UniProtKB-KW"/>
</dbReference>
<keyword evidence="13" id="KW-0464">Manganese</keyword>
<proteinExistence type="inferred from homology"/>
<evidence type="ECO:0000256" key="12">
    <source>
        <dbReference type="ARBA" id="ARBA00023136"/>
    </source>
</evidence>
<evidence type="ECO:0000256" key="11">
    <source>
        <dbReference type="ARBA" id="ARBA00023034"/>
    </source>
</evidence>
<evidence type="ECO:0000256" key="14">
    <source>
        <dbReference type="SAM" id="MobiDB-lite"/>
    </source>
</evidence>
<evidence type="ECO:0000256" key="6">
    <source>
        <dbReference type="ARBA" id="ARBA00022679"/>
    </source>
</evidence>
<dbReference type="GO" id="GO:0000139">
    <property type="term" value="C:Golgi membrane"/>
    <property type="evidence" value="ECO:0007669"/>
    <property type="project" value="UniProtKB-SubCell"/>
</dbReference>
<dbReference type="Pfam" id="PF03071">
    <property type="entry name" value="GNT-I"/>
    <property type="match status" value="1"/>
</dbReference>
<reference evidence="16" key="1">
    <citation type="submission" date="2023-10" db="EMBL/GenBank/DDBJ databases">
        <title>Genome assemblies of two species of porcelain crab, Petrolisthes cinctipes and Petrolisthes manimaculis (Anomura: Porcellanidae).</title>
        <authorList>
            <person name="Angst P."/>
        </authorList>
    </citation>
    <scope>NUCLEOTIDE SEQUENCE</scope>
    <source>
        <strain evidence="16">PB745_01</strain>
        <tissue evidence="16">Gill</tissue>
    </source>
</reference>
<dbReference type="InterPro" id="IPR052463">
    <property type="entry name" value="O-linked_mannose_GnT"/>
</dbReference>
<comment type="subcellular location">
    <subcellularLocation>
        <location evidence="2">Golgi apparatus membrane</location>
        <topology evidence="2">Single-pass type II membrane protein</topology>
    </subcellularLocation>
</comment>
<protein>
    <recommendedName>
        <fullName evidence="15">ILEI/PANDER domain-containing protein</fullName>
    </recommendedName>
</protein>
<evidence type="ECO:0000256" key="3">
    <source>
        <dbReference type="ARBA" id="ARBA00004922"/>
    </source>
</evidence>
<evidence type="ECO:0000256" key="5">
    <source>
        <dbReference type="ARBA" id="ARBA00022676"/>
    </source>
</evidence>
<keyword evidence="12" id="KW-0472">Membrane</keyword>
<evidence type="ECO:0000256" key="8">
    <source>
        <dbReference type="ARBA" id="ARBA00022723"/>
    </source>
</evidence>
<dbReference type="AlphaFoldDB" id="A0AAE1BKE5"/>
<evidence type="ECO:0000256" key="13">
    <source>
        <dbReference type="ARBA" id="ARBA00023211"/>
    </source>
</evidence>
<feature type="domain" description="ILEI/PANDER" evidence="15">
    <location>
        <begin position="282"/>
        <end position="370"/>
    </location>
</feature>
<name>A0AAE1BKE5_PETCI</name>
<comment type="similarity">
    <text evidence="4">Belongs to the glycosyltransferase 13 family.</text>
</comment>
<dbReference type="PANTHER" id="PTHR46396:SF2">
    <property type="entry name" value="ILEI_PANDER DOMAIN-CONTAINING PROTEIN"/>
    <property type="match status" value="1"/>
</dbReference>
<dbReference type="GO" id="GO:0047223">
    <property type="term" value="F:beta-1,3-galactosyl-O-glycosyl-glycoprotein beta-1,3-N-acetylglucosaminyltransferase activity"/>
    <property type="evidence" value="ECO:0007669"/>
    <property type="project" value="TreeGrafter"/>
</dbReference>
<evidence type="ECO:0000313" key="17">
    <source>
        <dbReference type="Proteomes" id="UP001286313"/>
    </source>
</evidence>
<feature type="compositionally biased region" description="Polar residues" evidence="14">
    <location>
        <begin position="178"/>
        <end position="189"/>
    </location>
</feature>
<dbReference type="PROSITE" id="PS52031">
    <property type="entry name" value="GG_LECTIN"/>
    <property type="match status" value="1"/>
</dbReference>
<gene>
    <name evidence="16" type="ORF">Pcinc_041613</name>
</gene>
<keyword evidence="7" id="KW-0812">Transmembrane</keyword>
<evidence type="ECO:0000256" key="4">
    <source>
        <dbReference type="ARBA" id="ARBA00006492"/>
    </source>
</evidence>
<evidence type="ECO:0000256" key="2">
    <source>
        <dbReference type="ARBA" id="ARBA00004323"/>
    </source>
</evidence>
<keyword evidence="11" id="KW-0333">Golgi apparatus</keyword>